<dbReference type="InterPro" id="IPR000801">
    <property type="entry name" value="Esterase-like"/>
</dbReference>
<dbReference type="GO" id="GO:0016747">
    <property type="term" value="F:acyltransferase activity, transferring groups other than amino-acyl groups"/>
    <property type="evidence" value="ECO:0007669"/>
    <property type="project" value="TreeGrafter"/>
</dbReference>
<dbReference type="Pfam" id="PF00756">
    <property type="entry name" value="Esterase"/>
    <property type="match status" value="1"/>
</dbReference>
<feature type="chain" id="PRO_5016364049" evidence="1">
    <location>
        <begin position="35"/>
        <end position="339"/>
    </location>
</feature>
<dbReference type="GO" id="GO:0016787">
    <property type="term" value="F:hydrolase activity"/>
    <property type="evidence" value="ECO:0007669"/>
    <property type="project" value="UniProtKB-KW"/>
</dbReference>
<keyword evidence="1" id="KW-0732">Signal</keyword>
<name>A0A318JY10_9NOCA</name>
<feature type="signal peptide" evidence="1">
    <location>
        <begin position="1"/>
        <end position="34"/>
    </location>
</feature>
<dbReference type="InterPro" id="IPR050583">
    <property type="entry name" value="Mycobacterial_A85_antigen"/>
</dbReference>
<dbReference type="InterPro" id="IPR029058">
    <property type="entry name" value="AB_hydrolase_fold"/>
</dbReference>
<comment type="caution">
    <text evidence="2">The sequence shown here is derived from an EMBL/GenBank/DDBJ whole genome shotgun (WGS) entry which is preliminary data.</text>
</comment>
<evidence type="ECO:0000313" key="3">
    <source>
        <dbReference type="Proteomes" id="UP000247569"/>
    </source>
</evidence>
<evidence type="ECO:0000313" key="2">
    <source>
        <dbReference type="EMBL" id="PXX61649.1"/>
    </source>
</evidence>
<sequence length="339" mass="36181">MKPSALRKNSVLRSTVVALAAMLSVSLLGGTASAEPQKPSAVTSIEKDGRTWHLKVYSAAMGTDVKIDVQRPADESKSAPNIYMLNGLDGGEGTASWQAQTKALEFLADKSVNVIQPVGGRGSYYTDWIKPDPALGVNKWKTFFTEELPPLLDKTLQSTGRNALAGLSTSGTSVLQLAEAKPGLFKSVAAYSGCAQIADPAGQRFVKLATETWAGGNTENMYGPDNSPLWAENDPVVNAEKLRGTLLYVSSGSGIPVLDDVKYYLGSSPGPTGAVNLGLGVIIEAAVNGCTNNLKNRLDSLNIPATYQFNPVGTHYWPYWEEALHNSWPLLAQGMDLPH</sequence>
<reference evidence="2 3" key="1">
    <citation type="submission" date="2018-05" db="EMBL/GenBank/DDBJ databases">
        <title>Genomic Encyclopedia of Type Strains, Phase IV (KMG-IV): sequencing the most valuable type-strain genomes for metagenomic binning, comparative biology and taxonomic classification.</title>
        <authorList>
            <person name="Goeker M."/>
        </authorList>
    </citation>
    <scope>NUCLEOTIDE SEQUENCE [LARGE SCALE GENOMIC DNA]</scope>
    <source>
        <strain evidence="2 3">DSM 44704</strain>
    </source>
</reference>
<dbReference type="Gene3D" id="3.40.50.1820">
    <property type="entry name" value="alpha/beta hydrolase"/>
    <property type="match status" value="1"/>
</dbReference>
<keyword evidence="2" id="KW-0378">Hydrolase</keyword>
<dbReference type="PANTHER" id="PTHR48098:SF1">
    <property type="entry name" value="DIACYLGLYCEROL ACYLTRANSFERASE_MYCOLYLTRANSFERASE AG85A"/>
    <property type="match status" value="1"/>
</dbReference>
<dbReference type="Proteomes" id="UP000247569">
    <property type="component" value="Unassembled WGS sequence"/>
</dbReference>
<proteinExistence type="predicted"/>
<dbReference type="SUPFAM" id="SSF53474">
    <property type="entry name" value="alpha/beta-Hydrolases"/>
    <property type="match status" value="1"/>
</dbReference>
<dbReference type="EMBL" id="QJKF01000008">
    <property type="protein sequence ID" value="PXX61649.1"/>
    <property type="molecule type" value="Genomic_DNA"/>
</dbReference>
<dbReference type="RefSeq" id="WP_040739219.1">
    <property type="nucleotide sequence ID" value="NZ_QJKF01000008.1"/>
</dbReference>
<protein>
    <submittedName>
        <fullName evidence="2">S-formylglutathione hydrolase FrmB</fullName>
    </submittedName>
</protein>
<organism evidence="2 3">
    <name type="scientific">Nocardia tenerifensis</name>
    <dbReference type="NCBI Taxonomy" id="228006"/>
    <lineage>
        <taxon>Bacteria</taxon>
        <taxon>Bacillati</taxon>
        <taxon>Actinomycetota</taxon>
        <taxon>Actinomycetes</taxon>
        <taxon>Mycobacteriales</taxon>
        <taxon>Nocardiaceae</taxon>
        <taxon>Nocardia</taxon>
    </lineage>
</organism>
<evidence type="ECO:0000256" key="1">
    <source>
        <dbReference type="SAM" id="SignalP"/>
    </source>
</evidence>
<dbReference type="AlphaFoldDB" id="A0A318JY10"/>
<dbReference type="PANTHER" id="PTHR48098">
    <property type="entry name" value="ENTEROCHELIN ESTERASE-RELATED"/>
    <property type="match status" value="1"/>
</dbReference>
<gene>
    <name evidence="2" type="ORF">DFR70_108207</name>
</gene>
<keyword evidence="3" id="KW-1185">Reference proteome</keyword>
<accession>A0A318JY10</accession>